<keyword evidence="2" id="KW-0812">Transmembrane</keyword>
<evidence type="ECO:0000256" key="2">
    <source>
        <dbReference type="SAM" id="Phobius"/>
    </source>
</evidence>
<feature type="disulfide bond" evidence="1">
    <location>
        <begin position="57"/>
        <end position="66"/>
    </location>
</feature>
<dbReference type="PANTHER" id="PTHR11905:SF251">
    <property type="entry name" value="MEDIATOR COMPLEX SUBUNIT 6"/>
    <property type="match status" value="1"/>
</dbReference>
<evidence type="ECO:0000313" key="4">
    <source>
        <dbReference type="Ensembl" id="ENSOSUP00000014197.1"/>
    </source>
</evidence>
<sequence>MRIPIADVGAVADGMPCGSDKLCINRTCTSISLLNYDCNVTKCHGRGVCNNHKNCHCRYGWAPPYCEWEGFGGSIDSGAPPAREIFWRAKIGVAPLSLLLLCIFGVTLIIFYKCEIVGWLRRKKAQFHRR</sequence>
<feature type="domain" description="EGF-like" evidence="3">
    <location>
        <begin position="34"/>
        <end position="67"/>
    </location>
</feature>
<evidence type="ECO:0000259" key="3">
    <source>
        <dbReference type="PROSITE" id="PS50026"/>
    </source>
</evidence>
<keyword evidence="1" id="KW-1015">Disulfide bond</keyword>
<dbReference type="AlphaFoldDB" id="A0A8C8B919"/>
<keyword evidence="2" id="KW-1133">Transmembrane helix</keyword>
<reference evidence="4" key="1">
    <citation type="submission" date="2025-08" db="UniProtKB">
        <authorList>
            <consortium name="Ensembl"/>
        </authorList>
    </citation>
    <scope>IDENTIFICATION</scope>
</reference>
<dbReference type="PROSITE" id="PS01186">
    <property type="entry name" value="EGF_2"/>
    <property type="match status" value="1"/>
</dbReference>
<accession>A0A8C8B919</accession>
<keyword evidence="2" id="KW-0472">Membrane</keyword>
<evidence type="ECO:0000256" key="1">
    <source>
        <dbReference type="PROSITE-ProRule" id="PRU00076"/>
    </source>
</evidence>
<feature type="transmembrane region" description="Helical" evidence="2">
    <location>
        <begin position="96"/>
        <end position="120"/>
    </location>
</feature>
<dbReference type="GO" id="GO:0009897">
    <property type="term" value="C:external side of plasma membrane"/>
    <property type="evidence" value="ECO:0007669"/>
    <property type="project" value="TreeGrafter"/>
</dbReference>
<dbReference type="InterPro" id="IPR000742">
    <property type="entry name" value="EGF"/>
</dbReference>
<organism evidence="4 5">
    <name type="scientific">Otus sunia</name>
    <name type="common">Oriental scops-owl</name>
    <dbReference type="NCBI Taxonomy" id="257818"/>
    <lineage>
        <taxon>Eukaryota</taxon>
        <taxon>Metazoa</taxon>
        <taxon>Chordata</taxon>
        <taxon>Craniata</taxon>
        <taxon>Vertebrata</taxon>
        <taxon>Euteleostomi</taxon>
        <taxon>Archelosauria</taxon>
        <taxon>Archosauria</taxon>
        <taxon>Dinosauria</taxon>
        <taxon>Saurischia</taxon>
        <taxon>Theropoda</taxon>
        <taxon>Coelurosauria</taxon>
        <taxon>Aves</taxon>
        <taxon>Neognathae</taxon>
        <taxon>Neoaves</taxon>
        <taxon>Telluraves</taxon>
        <taxon>Strigiformes</taxon>
        <taxon>Strigidae</taxon>
        <taxon>Otus</taxon>
    </lineage>
</organism>
<protein>
    <recommendedName>
        <fullName evidence="3">EGF-like domain-containing protein</fullName>
    </recommendedName>
</protein>
<name>A0A8C8B919_9STRI</name>
<comment type="caution">
    <text evidence="1">Lacks conserved residue(s) required for the propagation of feature annotation.</text>
</comment>
<keyword evidence="5" id="KW-1185">Reference proteome</keyword>
<keyword evidence="1" id="KW-0245">EGF-like domain</keyword>
<evidence type="ECO:0000313" key="5">
    <source>
        <dbReference type="Proteomes" id="UP000694552"/>
    </source>
</evidence>
<proteinExistence type="predicted"/>
<dbReference type="Ensembl" id="ENSOSUT00000014671.1">
    <property type="protein sequence ID" value="ENSOSUP00000014197.1"/>
    <property type="gene ID" value="ENSOSUG00000010146.1"/>
</dbReference>
<reference evidence="4" key="2">
    <citation type="submission" date="2025-09" db="UniProtKB">
        <authorList>
            <consortium name="Ensembl"/>
        </authorList>
    </citation>
    <scope>IDENTIFICATION</scope>
</reference>
<dbReference type="GO" id="GO:1990913">
    <property type="term" value="C:sperm head plasma membrane"/>
    <property type="evidence" value="ECO:0007669"/>
    <property type="project" value="TreeGrafter"/>
</dbReference>
<dbReference type="GO" id="GO:0008584">
    <property type="term" value="P:male gonad development"/>
    <property type="evidence" value="ECO:0007669"/>
    <property type="project" value="TreeGrafter"/>
</dbReference>
<dbReference type="PROSITE" id="PS50026">
    <property type="entry name" value="EGF_3"/>
    <property type="match status" value="1"/>
</dbReference>
<dbReference type="PANTHER" id="PTHR11905">
    <property type="entry name" value="ADAM A DISINTEGRIN AND METALLOPROTEASE DOMAIN"/>
    <property type="match status" value="1"/>
</dbReference>
<dbReference type="Proteomes" id="UP000694552">
    <property type="component" value="Unplaced"/>
</dbReference>